<gene>
    <name evidence="3" type="ORF">WN55_03037</name>
</gene>
<feature type="chain" id="PRO_5007599562" evidence="2">
    <location>
        <begin position="22"/>
        <end position="255"/>
    </location>
</feature>
<keyword evidence="1" id="KW-0472">Membrane</keyword>
<feature type="signal peptide" evidence="2">
    <location>
        <begin position="1"/>
        <end position="21"/>
    </location>
</feature>
<accession>A0A154PJL9</accession>
<keyword evidence="1" id="KW-1133">Transmembrane helix</keyword>
<dbReference type="AlphaFoldDB" id="A0A154PJL9"/>
<keyword evidence="1" id="KW-0812">Transmembrane</keyword>
<dbReference type="EMBL" id="KQ434923">
    <property type="protein sequence ID" value="KZC11478.1"/>
    <property type="molecule type" value="Genomic_DNA"/>
</dbReference>
<evidence type="ECO:0000256" key="1">
    <source>
        <dbReference type="SAM" id="Phobius"/>
    </source>
</evidence>
<name>A0A154PJL9_DUFNO</name>
<keyword evidence="2" id="KW-0732">Signal</keyword>
<dbReference type="Proteomes" id="UP000076502">
    <property type="component" value="Unassembled WGS sequence"/>
</dbReference>
<feature type="transmembrane region" description="Helical" evidence="1">
    <location>
        <begin position="113"/>
        <end position="135"/>
    </location>
</feature>
<keyword evidence="4" id="KW-1185">Reference proteome</keyword>
<dbReference type="OMA" id="ENCDVLY"/>
<proteinExistence type="predicted"/>
<dbReference type="OrthoDB" id="7654019at2759"/>
<reference evidence="3 4" key="1">
    <citation type="submission" date="2015-07" db="EMBL/GenBank/DDBJ databases">
        <title>The genome of Dufourea novaeangliae.</title>
        <authorList>
            <person name="Pan H."/>
            <person name="Kapheim K."/>
        </authorList>
    </citation>
    <scope>NUCLEOTIDE SEQUENCE [LARGE SCALE GENOMIC DNA]</scope>
    <source>
        <strain evidence="3">0120121106</strain>
        <tissue evidence="3">Whole body</tissue>
    </source>
</reference>
<evidence type="ECO:0000256" key="2">
    <source>
        <dbReference type="SAM" id="SignalP"/>
    </source>
</evidence>
<evidence type="ECO:0000313" key="3">
    <source>
        <dbReference type="EMBL" id="KZC11478.1"/>
    </source>
</evidence>
<evidence type="ECO:0000313" key="4">
    <source>
        <dbReference type="Proteomes" id="UP000076502"/>
    </source>
</evidence>
<sequence length="255" mass="28444">MFVLLTTKALLVIVFPVLTTGQDAKIMVFPSSGNGTVPESPGRFETVLRPDMTHLPEPFARPLPASPINYLAAPQRTFVSHRSDLPYVYEHPNYPYPVAHSIDYPVGPSSKQLMIVSFIGLLLLFAIIQNTIAAVKRRDVLTDVLSAREKRDIYAAYDINSVSPEQEDVLNDDARVRCIQRTVCLENRKLATAFGTVGKILAKHLTRSVGKSLKSTSGWDRLVRDAGEAGIRDEDCNVLYRDCEESISPRRTEKE</sequence>
<protein>
    <submittedName>
        <fullName evidence="3">Uncharacterized protein</fullName>
    </submittedName>
</protein>
<organism evidence="3 4">
    <name type="scientific">Dufourea novaeangliae</name>
    <name type="common">Sweat bee</name>
    <dbReference type="NCBI Taxonomy" id="178035"/>
    <lineage>
        <taxon>Eukaryota</taxon>
        <taxon>Metazoa</taxon>
        <taxon>Ecdysozoa</taxon>
        <taxon>Arthropoda</taxon>
        <taxon>Hexapoda</taxon>
        <taxon>Insecta</taxon>
        <taxon>Pterygota</taxon>
        <taxon>Neoptera</taxon>
        <taxon>Endopterygota</taxon>
        <taxon>Hymenoptera</taxon>
        <taxon>Apocrita</taxon>
        <taxon>Aculeata</taxon>
        <taxon>Apoidea</taxon>
        <taxon>Anthophila</taxon>
        <taxon>Halictidae</taxon>
        <taxon>Rophitinae</taxon>
        <taxon>Dufourea</taxon>
    </lineage>
</organism>